<organism evidence="2 3">
    <name type="scientific">Aldrovandia affinis</name>
    <dbReference type="NCBI Taxonomy" id="143900"/>
    <lineage>
        <taxon>Eukaryota</taxon>
        <taxon>Metazoa</taxon>
        <taxon>Chordata</taxon>
        <taxon>Craniata</taxon>
        <taxon>Vertebrata</taxon>
        <taxon>Euteleostomi</taxon>
        <taxon>Actinopterygii</taxon>
        <taxon>Neopterygii</taxon>
        <taxon>Teleostei</taxon>
        <taxon>Notacanthiformes</taxon>
        <taxon>Halosauridae</taxon>
        <taxon>Aldrovandia</taxon>
    </lineage>
</organism>
<dbReference type="Proteomes" id="UP001221898">
    <property type="component" value="Unassembled WGS sequence"/>
</dbReference>
<evidence type="ECO:0000313" key="2">
    <source>
        <dbReference type="EMBL" id="KAJ8372218.1"/>
    </source>
</evidence>
<gene>
    <name evidence="2" type="ORF">AAFF_G00293370</name>
</gene>
<evidence type="ECO:0000313" key="3">
    <source>
        <dbReference type="Proteomes" id="UP001221898"/>
    </source>
</evidence>
<protein>
    <submittedName>
        <fullName evidence="2">Uncharacterized protein</fullName>
    </submittedName>
</protein>
<dbReference type="AlphaFoldDB" id="A0AAD7R9A7"/>
<dbReference type="EMBL" id="JAINUG010000410">
    <property type="protein sequence ID" value="KAJ8372218.1"/>
    <property type="molecule type" value="Genomic_DNA"/>
</dbReference>
<accession>A0AAD7R9A7</accession>
<reference evidence="2" key="1">
    <citation type="journal article" date="2023" name="Science">
        <title>Genome structures resolve the early diversification of teleost fishes.</title>
        <authorList>
            <person name="Parey E."/>
            <person name="Louis A."/>
            <person name="Montfort J."/>
            <person name="Bouchez O."/>
            <person name="Roques C."/>
            <person name="Iampietro C."/>
            <person name="Lluch J."/>
            <person name="Castinel A."/>
            <person name="Donnadieu C."/>
            <person name="Desvignes T."/>
            <person name="Floi Bucao C."/>
            <person name="Jouanno E."/>
            <person name="Wen M."/>
            <person name="Mejri S."/>
            <person name="Dirks R."/>
            <person name="Jansen H."/>
            <person name="Henkel C."/>
            <person name="Chen W.J."/>
            <person name="Zahm M."/>
            <person name="Cabau C."/>
            <person name="Klopp C."/>
            <person name="Thompson A.W."/>
            <person name="Robinson-Rechavi M."/>
            <person name="Braasch I."/>
            <person name="Lecointre G."/>
            <person name="Bobe J."/>
            <person name="Postlethwait J.H."/>
            <person name="Berthelot C."/>
            <person name="Roest Crollius H."/>
            <person name="Guiguen Y."/>
        </authorList>
    </citation>
    <scope>NUCLEOTIDE SEQUENCE</scope>
    <source>
        <strain evidence="2">NC1722</strain>
    </source>
</reference>
<comment type="caution">
    <text evidence="2">The sequence shown here is derived from an EMBL/GenBank/DDBJ whole genome shotgun (WGS) entry which is preliminary data.</text>
</comment>
<evidence type="ECO:0000256" key="1">
    <source>
        <dbReference type="SAM" id="MobiDB-lite"/>
    </source>
</evidence>
<proteinExistence type="predicted"/>
<keyword evidence="3" id="KW-1185">Reference proteome</keyword>
<sequence>MSDAKGGFGPRRAAGEYVTTYGCDYGRPSAHPPRPQQQCRLRARTSCAPLIPPLPERRPVVPSPFAKHMPLPCLKKDLTKPGPVPQPHPEVVMKADRPRPFLDEVAELRPHRGCEAEEHAGRADKTTQVRPVRCDKATQVCPDRLQRAT</sequence>
<name>A0AAD7R9A7_9TELE</name>
<feature type="region of interest" description="Disordered" evidence="1">
    <location>
        <begin position="72"/>
        <end position="91"/>
    </location>
</feature>